<evidence type="ECO:0000256" key="2">
    <source>
        <dbReference type="ARBA" id="ARBA00022664"/>
    </source>
</evidence>
<keyword evidence="2" id="KW-0507">mRNA processing</keyword>
<feature type="domain" description="Small nuclear ribonucleoprotein Prp3 C-terminal" evidence="6">
    <location>
        <begin position="427"/>
        <end position="562"/>
    </location>
</feature>
<dbReference type="GO" id="GO:0046540">
    <property type="term" value="C:U4/U6 x U5 tri-snRNP complex"/>
    <property type="evidence" value="ECO:0007669"/>
    <property type="project" value="InterPro"/>
</dbReference>
<dbReference type="AlphaFoldDB" id="A0AAD3TXE3"/>
<dbReference type="PANTHER" id="PTHR14212">
    <property type="entry name" value="U4/U6-ASSOCIATED RNA SPLICING FACTOR-RELATED"/>
    <property type="match status" value="1"/>
</dbReference>
<feature type="compositionally biased region" description="Basic and acidic residues" evidence="5">
    <location>
        <begin position="72"/>
        <end position="89"/>
    </location>
</feature>
<keyword evidence="9" id="KW-1185">Reference proteome</keyword>
<comment type="subcellular location">
    <subcellularLocation>
        <location evidence="1">Nucleus</location>
    </subcellularLocation>
</comment>
<evidence type="ECO:0000256" key="5">
    <source>
        <dbReference type="SAM" id="MobiDB-lite"/>
    </source>
</evidence>
<feature type="compositionally biased region" description="Low complexity" evidence="5">
    <location>
        <begin position="41"/>
        <end position="67"/>
    </location>
</feature>
<dbReference type="InterPro" id="IPR013881">
    <property type="entry name" value="Pre-mRNA_splic_Prp3_dom"/>
</dbReference>
<organism evidence="8 9">
    <name type="scientific">Cutaneotrichosporon spelunceum</name>
    <dbReference type="NCBI Taxonomy" id="1672016"/>
    <lineage>
        <taxon>Eukaryota</taxon>
        <taxon>Fungi</taxon>
        <taxon>Dikarya</taxon>
        <taxon>Basidiomycota</taxon>
        <taxon>Agaricomycotina</taxon>
        <taxon>Tremellomycetes</taxon>
        <taxon>Trichosporonales</taxon>
        <taxon>Trichosporonaceae</taxon>
        <taxon>Cutaneotrichosporon</taxon>
    </lineage>
</organism>
<dbReference type="Proteomes" id="UP001222932">
    <property type="component" value="Unassembled WGS sequence"/>
</dbReference>
<accession>A0AAD3TXE3</accession>
<proteinExistence type="predicted"/>
<feature type="compositionally biased region" description="Low complexity" evidence="5">
    <location>
        <begin position="90"/>
        <end position="103"/>
    </location>
</feature>
<evidence type="ECO:0008006" key="10">
    <source>
        <dbReference type="Google" id="ProtNLM"/>
    </source>
</evidence>
<dbReference type="InterPro" id="IPR027104">
    <property type="entry name" value="Prp3"/>
</dbReference>
<dbReference type="CDD" id="cd24162">
    <property type="entry name" value="Prp3_C"/>
    <property type="match status" value="1"/>
</dbReference>
<keyword evidence="3" id="KW-0508">mRNA splicing</keyword>
<evidence type="ECO:0000256" key="1">
    <source>
        <dbReference type="ARBA" id="ARBA00004123"/>
    </source>
</evidence>
<evidence type="ECO:0000259" key="6">
    <source>
        <dbReference type="Pfam" id="PF06544"/>
    </source>
</evidence>
<dbReference type="Pfam" id="PF06544">
    <property type="entry name" value="Prp3_C"/>
    <property type="match status" value="1"/>
</dbReference>
<dbReference type="Pfam" id="PF08572">
    <property type="entry name" value="PRP3"/>
    <property type="match status" value="1"/>
</dbReference>
<feature type="compositionally biased region" description="Basic and acidic residues" evidence="5">
    <location>
        <begin position="337"/>
        <end position="347"/>
    </location>
</feature>
<feature type="region of interest" description="Disordered" evidence="5">
    <location>
        <begin position="337"/>
        <end position="357"/>
    </location>
</feature>
<feature type="region of interest" description="Disordered" evidence="5">
    <location>
        <begin position="489"/>
        <end position="517"/>
    </location>
</feature>
<dbReference type="InterPro" id="IPR010541">
    <property type="entry name" value="Prp3_C"/>
</dbReference>
<evidence type="ECO:0000259" key="7">
    <source>
        <dbReference type="Pfam" id="PF08572"/>
    </source>
</evidence>
<dbReference type="GO" id="GO:0000398">
    <property type="term" value="P:mRNA splicing, via spliceosome"/>
    <property type="evidence" value="ECO:0007669"/>
    <property type="project" value="InterPro"/>
</dbReference>
<gene>
    <name evidence="8" type="primary">prp3</name>
    <name evidence="8" type="ORF">CspeluHIS016_0600160</name>
</gene>
<name>A0AAD3TXE3_9TREE</name>
<dbReference type="PANTHER" id="PTHR14212:SF0">
    <property type="entry name" value="U4_U6 SMALL NUCLEAR RIBONUCLEOPROTEIN PRP3"/>
    <property type="match status" value="1"/>
</dbReference>
<reference evidence="8" key="2">
    <citation type="submission" date="2023-06" db="EMBL/GenBank/DDBJ databases">
        <authorList>
            <person name="Kobayashi Y."/>
            <person name="Kayamori A."/>
            <person name="Aoki K."/>
            <person name="Shiwa Y."/>
            <person name="Fujita N."/>
            <person name="Sugita T."/>
            <person name="Iwasaki W."/>
            <person name="Tanaka N."/>
            <person name="Takashima M."/>
        </authorList>
    </citation>
    <scope>NUCLEOTIDE SEQUENCE</scope>
    <source>
        <strain evidence="8">HIS016</strain>
    </source>
</reference>
<feature type="region of interest" description="Disordered" evidence="5">
    <location>
        <begin position="177"/>
        <end position="203"/>
    </location>
</feature>
<feature type="region of interest" description="Disordered" evidence="5">
    <location>
        <begin position="27"/>
        <end position="111"/>
    </location>
</feature>
<sequence>MSRRDDGPPPAKKAALDIAAIRAQVAARKAAIESRAGSATPAGSRGASGSNSPAPPASSSSAAAKPATKVDPNIRDKIAAARARVEARNAEQASKQAGPAAPAAAPPMRKPTGIALHPLLMADNVEASKEKNEKRAMRDRYKTMAPKFSTVRANAAAVEEAAAKAAKAAPTPVSISNPYISTPAPGTGIGPEEQGAGPGPARARKSRKMAFSAPGKYIKQGDQLRNDIKLEELKARIAAQSRKAGLDSEFDVLERSLKRQAPPDIEWWDEAIMPSGTGYDDLPKALEYIDTNTESLVTHLVQHPIAITAAGDRRQPERGLMLTKKEQKKMRRQRRMAEMKDRQDRVRMGLIPPDPPKVRLANMMKVLTSDAVQDPTKLEKRIVREVELRALKHEQDNSERKLSKDERREKDYAKLADAETKNGLQASVYLVRYLTNGRHKFKVRKTAEHDLLTGLTIFAPNFALVVVEGVAKKIKHYRQLMTSRIDWTEEPRALGEESESEDEQGEEENKDGPDMSTNRCEVIWEGEIPERTFKFFRARHAETDSEGKNFLGTKYEGLWDLAKRWNWDGDVY</sequence>
<comment type="caution">
    <text evidence="8">The sequence shown here is derived from an EMBL/GenBank/DDBJ whole genome shotgun (WGS) entry which is preliminary data.</text>
</comment>
<evidence type="ECO:0000256" key="4">
    <source>
        <dbReference type="ARBA" id="ARBA00023242"/>
    </source>
</evidence>
<keyword evidence="4" id="KW-0539">Nucleus</keyword>
<protein>
    <recommendedName>
        <fullName evidence="10">PRP3-domain-containing protein</fullName>
    </recommendedName>
</protein>
<evidence type="ECO:0000313" key="9">
    <source>
        <dbReference type="Proteomes" id="UP001222932"/>
    </source>
</evidence>
<feature type="compositionally biased region" description="Acidic residues" evidence="5">
    <location>
        <begin position="496"/>
        <end position="509"/>
    </location>
</feature>
<feature type="domain" description="Pre-mRNA-splicing factor 3" evidence="7">
    <location>
        <begin position="201"/>
        <end position="402"/>
    </location>
</feature>
<evidence type="ECO:0000313" key="8">
    <source>
        <dbReference type="EMBL" id="GMK58574.1"/>
    </source>
</evidence>
<reference evidence="8" key="1">
    <citation type="journal article" date="2023" name="BMC Genomics">
        <title>Chromosome-level genome assemblies of Cutaneotrichosporon spp. (Trichosporonales, Basidiomycota) reveal imbalanced evolution between nucleotide sequences and chromosome synteny.</title>
        <authorList>
            <person name="Kobayashi Y."/>
            <person name="Kayamori A."/>
            <person name="Aoki K."/>
            <person name="Shiwa Y."/>
            <person name="Matsutani M."/>
            <person name="Fujita N."/>
            <person name="Sugita T."/>
            <person name="Iwasaki W."/>
            <person name="Tanaka N."/>
            <person name="Takashima M."/>
        </authorList>
    </citation>
    <scope>NUCLEOTIDE SEQUENCE</scope>
    <source>
        <strain evidence="8">HIS016</strain>
    </source>
</reference>
<dbReference type="EMBL" id="BTCM01000006">
    <property type="protein sequence ID" value="GMK58574.1"/>
    <property type="molecule type" value="Genomic_DNA"/>
</dbReference>
<evidence type="ECO:0000256" key="3">
    <source>
        <dbReference type="ARBA" id="ARBA00023187"/>
    </source>
</evidence>